<gene>
    <name evidence="5" type="ORF">GIB67_028546</name>
</gene>
<feature type="repeat" description="PPR" evidence="3">
    <location>
        <begin position="8"/>
        <end position="42"/>
    </location>
</feature>
<proteinExistence type="inferred from homology"/>
<dbReference type="AlphaFoldDB" id="A0A7J7KVX7"/>
<dbReference type="PROSITE" id="PS51375">
    <property type="entry name" value="PPR"/>
    <property type="match status" value="1"/>
</dbReference>
<keyword evidence="4" id="KW-0472">Membrane</keyword>
<dbReference type="NCBIfam" id="TIGR00756">
    <property type="entry name" value="PPR"/>
    <property type="match status" value="2"/>
</dbReference>
<comment type="caution">
    <text evidence="5">The sequence shown here is derived from an EMBL/GenBank/DDBJ whole genome shotgun (WGS) entry which is preliminary data.</text>
</comment>
<evidence type="ECO:0000313" key="5">
    <source>
        <dbReference type="EMBL" id="KAF6134525.1"/>
    </source>
</evidence>
<dbReference type="InterPro" id="IPR011990">
    <property type="entry name" value="TPR-like_helical_dom_sf"/>
</dbReference>
<protein>
    <recommendedName>
        <fullName evidence="7">Pentatricopeptide repeat-containing protein</fullName>
    </recommendedName>
</protein>
<keyword evidence="2" id="KW-0677">Repeat</keyword>
<keyword evidence="4" id="KW-1133">Transmembrane helix</keyword>
<evidence type="ECO:0000256" key="1">
    <source>
        <dbReference type="ARBA" id="ARBA00007626"/>
    </source>
</evidence>
<dbReference type="PANTHER" id="PTHR47447:SF23">
    <property type="entry name" value="PENTACOTRIPEPTIDE-REPEAT REGION OF PRORP DOMAIN-CONTAINING PROTEIN"/>
    <property type="match status" value="1"/>
</dbReference>
<evidence type="ECO:0000313" key="6">
    <source>
        <dbReference type="Proteomes" id="UP000541444"/>
    </source>
</evidence>
<evidence type="ECO:0000256" key="3">
    <source>
        <dbReference type="PROSITE-ProRule" id="PRU00708"/>
    </source>
</evidence>
<name>A0A7J7KVX7_9MAGN</name>
<evidence type="ECO:0000256" key="2">
    <source>
        <dbReference type="ARBA" id="ARBA00022737"/>
    </source>
</evidence>
<dbReference type="EMBL" id="JACGCM010002836">
    <property type="protein sequence ID" value="KAF6134525.1"/>
    <property type="molecule type" value="Genomic_DNA"/>
</dbReference>
<sequence length="104" mass="12092">MIVGVPPCSRTYNIMINSLGQQEKLDELKGLMEKMWSQGVILNVFIYILLIYVYGQSRRFKDAIECLEVMKSTRFKDVSYNESRLSQCICTKILTILIVLLFVF</sequence>
<dbReference type="InterPro" id="IPR002885">
    <property type="entry name" value="PPR_rpt"/>
</dbReference>
<accession>A0A7J7KVX7</accession>
<keyword evidence="6" id="KW-1185">Reference proteome</keyword>
<dbReference type="Pfam" id="PF01535">
    <property type="entry name" value="PPR"/>
    <property type="match status" value="2"/>
</dbReference>
<dbReference type="PANTHER" id="PTHR47447">
    <property type="entry name" value="OS03G0856100 PROTEIN"/>
    <property type="match status" value="1"/>
</dbReference>
<evidence type="ECO:0008006" key="7">
    <source>
        <dbReference type="Google" id="ProtNLM"/>
    </source>
</evidence>
<reference evidence="5 6" key="1">
    <citation type="journal article" date="2020" name="IScience">
        <title>Genome Sequencing of the Endangered Kingdonia uniflora (Circaeasteraceae, Ranunculales) Reveals Potential Mechanisms of Evolutionary Specialization.</title>
        <authorList>
            <person name="Sun Y."/>
            <person name="Deng T."/>
            <person name="Zhang A."/>
            <person name="Moore M.J."/>
            <person name="Landis J.B."/>
            <person name="Lin N."/>
            <person name="Zhang H."/>
            <person name="Zhang X."/>
            <person name="Huang J."/>
            <person name="Zhang X."/>
            <person name="Sun H."/>
            <person name="Wang H."/>
        </authorList>
    </citation>
    <scope>NUCLEOTIDE SEQUENCE [LARGE SCALE GENOMIC DNA]</scope>
    <source>
        <strain evidence="5">TB1705</strain>
        <tissue evidence="5">Leaf</tissue>
    </source>
</reference>
<dbReference type="OrthoDB" id="185373at2759"/>
<comment type="similarity">
    <text evidence="1">Belongs to the PPR family. P subfamily.</text>
</comment>
<evidence type="ECO:0000256" key="4">
    <source>
        <dbReference type="SAM" id="Phobius"/>
    </source>
</evidence>
<dbReference type="Proteomes" id="UP000541444">
    <property type="component" value="Unassembled WGS sequence"/>
</dbReference>
<feature type="transmembrane region" description="Helical" evidence="4">
    <location>
        <begin position="35"/>
        <end position="54"/>
    </location>
</feature>
<dbReference type="Gene3D" id="1.25.40.10">
    <property type="entry name" value="Tetratricopeptide repeat domain"/>
    <property type="match status" value="1"/>
</dbReference>
<organism evidence="5 6">
    <name type="scientific">Kingdonia uniflora</name>
    <dbReference type="NCBI Taxonomy" id="39325"/>
    <lineage>
        <taxon>Eukaryota</taxon>
        <taxon>Viridiplantae</taxon>
        <taxon>Streptophyta</taxon>
        <taxon>Embryophyta</taxon>
        <taxon>Tracheophyta</taxon>
        <taxon>Spermatophyta</taxon>
        <taxon>Magnoliopsida</taxon>
        <taxon>Ranunculales</taxon>
        <taxon>Circaeasteraceae</taxon>
        <taxon>Kingdonia</taxon>
    </lineage>
</organism>
<keyword evidence="4" id="KW-0812">Transmembrane</keyword>